<dbReference type="AlphaFoldDB" id="A0A4Z2FPA3"/>
<protein>
    <submittedName>
        <fullName evidence="1">Uncharacterized protein</fullName>
    </submittedName>
</protein>
<dbReference type="EMBL" id="SRLO01001006">
    <property type="protein sequence ID" value="TNN42871.1"/>
    <property type="molecule type" value="Genomic_DNA"/>
</dbReference>
<organism evidence="1 2">
    <name type="scientific">Liparis tanakae</name>
    <name type="common">Tanaka's snailfish</name>
    <dbReference type="NCBI Taxonomy" id="230148"/>
    <lineage>
        <taxon>Eukaryota</taxon>
        <taxon>Metazoa</taxon>
        <taxon>Chordata</taxon>
        <taxon>Craniata</taxon>
        <taxon>Vertebrata</taxon>
        <taxon>Euteleostomi</taxon>
        <taxon>Actinopterygii</taxon>
        <taxon>Neopterygii</taxon>
        <taxon>Teleostei</taxon>
        <taxon>Neoteleostei</taxon>
        <taxon>Acanthomorphata</taxon>
        <taxon>Eupercaria</taxon>
        <taxon>Perciformes</taxon>
        <taxon>Cottioidei</taxon>
        <taxon>Cottales</taxon>
        <taxon>Liparidae</taxon>
        <taxon>Liparis</taxon>
    </lineage>
</organism>
<comment type="caution">
    <text evidence="1">The sequence shown here is derived from an EMBL/GenBank/DDBJ whole genome shotgun (WGS) entry which is preliminary data.</text>
</comment>
<gene>
    <name evidence="1" type="ORF">EYF80_046942</name>
</gene>
<sequence>MDGLSPFRRGCWWVRAVDGWVVVVGAVVGLAHQANWALFISGPGVPLATGEQASVVGGEQLLVGPGSGTACYRLVQVEALWDLNGWQFQGHQRSTGGCHSGLEDVTLLAPLLPVPVHHALATGGGLAERLQVQEKAALIFKTTPFLSASCLLRSCCFRLHRVVLGSAGGGGGGGGPLASTVGRCGPAAGAAASVVGGAAAGGTRVWEPPATGWSRLRPCGTPGWQYRGHQRSAGGCHLVPEDLTLLAPIPPIILS</sequence>
<accession>A0A4Z2FPA3</accession>
<evidence type="ECO:0000313" key="2">
    <source>
        <dbReference type="Proteomes" id="UP000314294"/>
    </source>
</evidence>
<evidence type="ECO:0000313" key="1">
    <source>
        <dbReference type="EMBL" id="TNN42871.1"/>
    </source>
</evidence>
<name>A0A4Z2FPA3_9TELE</name>
<reference evidence="1 2" key="1">
    <citation type="submission" date="2019-03" db="EMBL/GenBank/DDBJ databases">
        <title>First draft genome of Liparis tanakae, snailfish: a comprehensive survey of snailfish specific genes.</title>
        <authorList>
            <person name="Kim W."/>
            <person name="Song I."/>
            <person name="Jeong J.-H."/>
            <person name="Kim D."/>
            <person name="Kim S."/>
            <person name="Ryu S."/>
            <person name="Song J.Y."/>
            <person name="Lee S.K."/>
        </authorList>
    </citation>
    <scope>NUCLEOTIDE SEQUENCE [LARGE SCALE GENOMIC DNA]</scope>
    <source>
        <tissue evidence="1">Muscle</tissue>
    </source>
</reference>
<keyword evidence="2" id="KW-1185">Reference proteome</keyword>
<proteinExistence type="predicted"/>
<dbReference type="Proteomes" id="UP000314294">
    <property type="component" value="Unassembled WGS sequence"/>
</dbReference>